<sequence length="228" mass="26606">MLRKARWHFAIKRKLLQELDEPLVEDRYHTYISPHDCICIIDHPPSWIFEGKKILAAETPPLKIRYIARLQDLEDCDSLFLEILATNMALELCETLLGSESRKQTLRKEFEMLMDKAKTTGAIEMPPPKFISEHLMQKRFIEYDKTKLEQTRIQSTTQLDLADIKLGIEELKVDQPIRLARIKAQKVKSSSGVKWIDGFNSLIRPLTTFFLDYYLSATRLVECERGHL</sequence>
<organism evidence="1 2">
    <name type="scientific">Liberibacter solanacearum (strain CLso-ZC1)</name>
    <dbReference type="NCBI Taxonomy" id="658172"/>
    <lineage>
        <taxon>Bacteria</taxon>
        <taxon>Pseudomonadati</taxon>
        <taxon>Pseudomonadota</taxon>
        <taxon>Alphaproteobacteria</taxon>
        <taxon>Hyphomicrobiales</taxon>
        <taxon>Rhizobiaceae</taxon>
        <taxon>Liberibacter</taxon>
    </lineage>
</organism>
<accession>E4UDF7</accession>
<dbReference type="EMBL" id="CP002371">
    <property type="protein sequence ID" value="ADR52635.1"/>
    <property type="molecule type" value="Genomic_DNA"/>
</dbReference>
<dbReference type="HOGENOM" id="CLU_1213640_0_0_5"/>
<protein>
    <submittedName>
        <fullName evidence="1">Uncharacterized protein</fullName>
    </submittedName>
</protein>
<name>E4UDF7_LIBSC</name>
<dbReference type="STRING" id="658172.CKC_04430"/>
<reference key="2">
    <citation type="submission" date="2010-11" db="EMBL/GenBank/DDBJ databases">
        <authorList>
            <person name="Lin H."/>
            <person name="Doddapaneni H.V."/>
            <person name="Lou B."/>
            <person name="Civerolo E.L."/>
            <person name="Chen C."/>
            <person name="Duan Y."/>
            <person name="Zhou L."/>
            <person name="Glynn J."/>
        </authorList>
    </citation>
    <scope>NUCLEOTIDE SEQUENCE</scope>
    <source>
        <strain>CLso-ZC1</strain>
    </source>
</reference>
<proteinExistence type="predicted"/>
<evidence type="ECO:0000313" key="1">
    <source>
        <dbReference type="EMBL" id="ADR52635.1"/>
    </source>
</evidence>
<dbReference type="KEGG" id="lso:CKC_04430"/>
<evidence type="ECO:0000313" key="2">
    <source>
        <dbReference type="Proteomes" id="UP000007038"/>
    </source>
</evidence>
<dbReference type="AlphaFoldDB" id="E4UDF7"/>
<gene>
    <name evidence="1" type="ordered locus">CKC_04430</name>
</gene>
<reference evidence="2" key="1">
    <citation type="submission" date="2010-11" db="EMBL/GenBank/DDBJ databases">
        <title>Complete genome sequence of Candidatus Liberibacter solanacearum CLso-ZC1.</title>
        <authorList>
            <person name="Lin H."/>
            <person name="Doddapaneni H.V."/>
            <person name="Lou B."/>
            <person name="Civerolo E.L."/>
            <person name="Chen C."/>
            <person name="Duan Y."/>
            <person name="Zhou L."/>
            <person name="Glynn J."/>
        </authorList>
    </citation>
    <scope>NUCLEOTIDE SEQUENCE [LARGE SCALE GENOMIC DNA]</scope>
    <source>
        <strain evidence="2">CLso-ZC1</strain>
    </source>
</reference>
<dbReference type="Proteomes" id="UP000007038">
    <property type="component" value="Chromosome"/>
</dbReference>
<reference evidence="1 2" key="3">
    <citation type="journal article" date="2011" name="PLoS ONE">
        <title>The Complete Genome Sequence of 'Candidatus Liberibacter solanacearum', the Bacterium Associated with Potato Zebra Chip Disease.</title>
        <authorList>
            <person name="Lin H."/>
            <person name="Lou B."/>
            <person name="Glynn J.M."/>
            <person name="Doddapaneni H."/>
            <person name="Civerolo E.L."/>
            <person name="Chen C."/>
            <person name="Duan Y."/>
            <person name="Zhou L."/>
            <person name="Vahling C.M."/>
        </authorList>
    </citation>
    <scope>NUCLEOTIDE SEQUENCE [LARGE SCALE GENOMIC DNA]</scope>
    <source>
        <strain evidence="1 2">CLso-ZC1</strain>
    </source>
</reference>